<dbReference type="RefSeq" id="WP_176804998.1">
    <property type="nucleotide sequence ID" value="NZ_JABXYJ010000014.1"/>
</dbReference>
<organism evidence="1 2">
    <name type="scientific">Undibacterium oligocarboniphilum</name>
    <dbReference type="NCBI Taxonomy" id="666702"/>
    <lineage>
        <taxon>Bacteria</taxon>
        <taxon>Pseudomonadati</taxon>
        <taxon>Pseudomonadota</taxon>
        <taxon>Betaproteobacteria</taxon>
        <taxon>Burkholderiales</taxon>
        <taxon>Oxalobacteraceae</taxon>
        <taxon>Undibacterium</taxon>
    </lineage>
</organism>
<gene>
    <name evidence="1" type="primary">cas12c</name>
    <name evidence="1" type="ORF">HV832_16270</name>
</gene>
<accession>A0A850QNX9</accession>
<evidence type="ECO:0000313" key="1">
    <source>
        <dbReference type="EMBL" id="NVO79375.1"/>
    </source>
</evidence>
<dbReference type="Proteomes" id="UP000588051">
    <property type="component" value="Unassembled WGS sequence"/>
</dbReference>
<dbReference type="NCBIfam" id="NF033950">
    <property type="entry name" value="Cas12c"/>
    <property type="match status" value="1"/>
</dbReference>
<name>A0A850QNX9_9BURK</name>
<evidence type="ECO:0000313" key="2">
    <source>
        <dbReference type="Proteomes" id="UP000588051"/>
    </source>
</evidence>
<sequence length="1240" mass="138823">MQVETNAKIKLHQSRNSGAQARQWKGEIALLAKANKPSMRTLQFPLDITDFVGIDQNELGQLYNVVEGTQPGSLFHFFSTLHICGFQFFAAAGDATTFRQLKIFDDKNWHNTFCRVSGLSIDNFIPSQLYSSLQKGVRSTGGKDVSFTPNVIANEMAKRICTKSLQNSKGEDNYPQEVVAFFTELGDSIAQSCTSWKALNDNPVLGMQSMDALFKAKGWQLPSLASKALQLVDTEPAGATIAFNGNVLPAGEYPIQSVFAIIAARKPDEINLKSWVQAESVTPNASALSWIFNKGIAYFSETNLDQILSDFDIADNFRSNIALVKSAATSIPPINQLGQKHYGGFRANFGGKVTSWVANYHTRLEELTQILEGIHRIELPADLVSEPAERFFKGMDITAHNLTDLCSHILTQSESAKAMLQTISGNIVMPVDEACNGIVRLSNDIDTLHGQLSILKTNIEREKDIALANSDSSLLALTTACAFEIPKWLRALPKLNQFSGGNPDVAKELATKVSTFNVLWQDWHQNSQRLFDYAGADCDAYQRVAEREAMHLHIINPKFHEPRGDRRARRNILNRIGRSIQNCSEKTKHALVVALKAIDVFENPSLLNTWIFNQKGRVYASVFDKSRHGTYPLKDGPLMGTDWLQWLSDVIDDMEIQSQDDIEDVLTLKKALHALRCSGLPAIDYPTELLTPMVSQLTAYVEIPATVSISLKNASVPVSIVQKILNLYSSAVSGLIFPLLRKQFIIKMRFALGGDNALMYVPKDKEWSFPAQYLKSDQPIGIAARILQASALQTAKPVTMLNRLQKDDVPLEALKAWMVQAPHDWYYSPKLGNEPAIHGLRVSKTNGSFHAFKQETGYRLIGSPTYKSVLERTLIDQTVMSDMSFIVTQHYQQQVTWNNNQLRVTAHQDNMTAMVSIPVTETRPAKPASESFYDHIVSIDLGEFGIGYACHHIRSKKLIDSGYQSIASIRRLIKKTWSYEHRPNIRQKFQSKFNMNLSSVRENVVGDICHHINRICQYYNAFPVLESSIGDTGNKQLNSVYESVLNRYLYSGTSMHQMDRKQFWLGAETWHHPYLLTQEYKEGKPTGKYKPMNLFPGASTSGKGTSQRCSCCGRNPYDLLAQYKDTDKLSVLNGKLTIDGLVMQLRERNPDGQQHHAAKQQNKRLSPVSLVSSGNYTIKELRRMLKTSLRYAPESMQAKGSTVSKYHCVFELCGQKIHADQNSSINIGDKFLSEKTLASA</sequence>
<comment type="caution">
    <text evidence="1">The sequence shown here is derived from an EMBL/GenBank/DDBJ whole genome shotgun (WGS) entry which is preliminary data.</text>
</comment>
<reference evidence="1 2" key="1">
    <citation type="submission" date="2020-06" db="EMBL/GenBank/DDBJ databases">
        <authorList>
            <person name="Qiu C."/>
            <person name="Liu Z."/>
        </authorList>
    </citation>
    <scope>NUCLEOTIDE SEQUENCE [LARGE SCALE GENOMIC DNA]</scope>
    <source>
        <strain evidence="1 2">EM 1</strain>
    </source>
</reference>
<dbReference type="EMBL" id="JABXYJ010000014">
    <property type="protein sequence ID" value="NVO79375.1"/>
    <property type="molecule type" value="Genomic_DNA"/>
</dbReference>
<dbReference type="AlphaFoldDB" id="A0A850QNX9"/>
<keyword evidence="2" id="KW-1185">Reference proteome</keyword>
<proteinExistence type="predicted"/>
<protein>
    <submittedName>
        <fullName evidence="1">Type V CRISPR-associated protein Cas12c</fullName>
    </submittedName>
</protein>